<dbReference type="GO" id="GO:0005096">
    <property type="term" value="F:GTPase activator activity"/>
    <property type="evidence" value="ECO:0007669"/>
    <property type="project" value="InterPro"/>
</dbReference>
<gene>
    <name evidence="1" type="ORF">SDRG_08315</name>
</gene>
<dbReference type="RefSeq" id="XP_008612418.1">
    <property type="nucleotide sequence ID" value="XM_008614196.1"/>
</dbReference>
<dbReference type="GO" id="GO:0006913">
    <property type="term" value="P:nucleocytoplasmic transport"/>
    <property type="evidence" value="ECO:0007669"/>
    <property type="project" value="TreeGrafter"/>
</dbReference>
<evidence type="ECO:0000313" key="1">
    <source>
        <dbReference type="EMBL" id="EQC34106.1"/>
    </source>
</evidence>
<organism evidence="1 2">
    <name type="scientific">Saprolegnia diclina (strain VS20)</name>
    <dbReference type="NCBI Taxonomy" id="1156394"/>
    <lineage>
        <taxon>Eukaryota</taxon>
        <taxon>Sar</taxon>
        <taxon>Stramenopiles</taxon>
        <taxon>Oomycota</taxon>
        <taxon>Saprolegniomycetes</taxon>
        <taxon>Saprolegniales</taxon>
        <taxon>Saprolegniaceae</taxon>
        <taxon>Saprolegnia</taxon>
    </lineage>
</organism>
<dbReference type="AlphaFoldDB" id="T0QH86"/>
<dbReference type="STRING" id="1156394.T0QH86"/>
<dbReference type="GO" id="GO:0005634">
    <property type="term" value="C:nucleus"/>
    <property type="evidence" value="ECO:0007669"/>
    <property type="project" value="TreeGrafter"/>
</dbReference>
<dbReference type="InterPro" id="IPR027038">
    <property type="entry name" value="RanGap"/>
</dbReference>
<evidence type="ECO:0000313" key="2">
    <source>
        <dbReference type="Proteomes" id="UP000030762"/>
    </source>
</evidence>
<name>T0QH86_SAPDV</name>
<dbReference type="InterPro" id="IPR032675">
    <property type="entry name" value="LRR_dom_sf"/>
</dbReference>
<dbReference type="Proteomes" id="UP000030762">
    <property type="component" value="Unassembled WGS sequence"/>
</dbReference>
<dbReference type="EMBL" id="JH767156">
    <property type="protein sequence ID" value="EQC34106.1"/>
    <property type="molecule type" value="Genomic_DNA"/>
</dbReference>
<dbReference type="PANTHER" id="PTHR24113">
    <property type="entry name" value="RAN GTPASE-ACTIVATING PROTEIN 1"/>
    <property type="match status" value="1"/>
</dbReference>
<dbReference type="Gene3D" id="3.80.10.10">
    <property type="entry name" value="Ribonuclease Inhibitor"/>
    <property type="match status" value="2"/>
</dbReference>
<keyword evidence="2" id="KW-1185">Reference proteome</keyword>
<reference evidence="1 2" key="1">
    <citation type="submission" date="2012-04" db="EMBL/GenBank/DDBJ databases">
        <title>The Genome Sequence of Saprolegnia declina VS20.</title>
        <authorList>
            <consortium name="The Broad Institute Genome Sequencing Platform"/>
            <person name="Russ C."/>
            <person name="Nusbaum C."/>
            <person name="Tyler B."/>
            <person name="van West P."/>
            <person name="Dieguez-Uribeondo J."/>
            <person name="de Bruijn I."/>
            <person name="Tripathy S."/>
            <person name="Jiang R."/>
            <person name="Young S.K."/>
            <person name="Zeng Q."/>
            <person name="Gargeya S."/>
            <person name="Fitzgerald M."/>
            <person name="Haas B."/>
            <person name="Abouelleil A."/>
            <person name="Alvarado L."/>
            <person name="Arachchi H.M."/>
            <person name="Berlin A."/>
            <person name="Chapman S.B."/>
            <person name="Goldberg J."/>
            <person name="Griggs A."/>
            <person name="Gujja S."/>
            <person name="Hansen M."/>
            <person name="Howarth C."/>
            <person name="Imamovic A."/>
            <person name="Larimer J."/>
            <person name="McCowen C."/>
            <person name="Montmayeur A."/>
            <person name="Murphy C."/>
            <person name="Neiman D."/>
            <person name="Pearson M."/>
            <person name="Priest M."/>
            <person name="Roberts A."/>
            <person name="Saif S."/>
            <person name="Shea T."/>
            <person name="Sisk P."/>
            <person name="Sykes S."/>
            <person name="Wortman J."/>
            <person name="Nusbaum C."/>
            <person name="Birren B."/>
        </authorList>
    </citation>
    <scope>NUCLEOTIDE SEQUENCE [LARGE SCALE GENOMIC DNA]</scope>
    <source>
        <strain evidence="1 2">VS20</strain>
    </source>
</reference>
<dbReference type="VEuPathDB" id="FungiDB:SDRG_08315"/>
<dbReference type="InParanoid" id="T0QH86"/>
<dbReference type="OrthoDB" id="120976at2759"/>
<sequence>MEPPVPTLLELALRAIANNIFCFYNSALLDEGSLPDAFQHLLHRFDVAHAQGLRDGNYLRDICKRQVTKLGAFKMLATIYEQLLWGPKHSWTPDEIEYFGLSGLVAIGLATSVNPSPASATAHDDDGAMIEVDQTFASDRRVLDIPITEPTVTVQTMTVVAKSLEPLTNVFAHAIADILLRYDQLVEIRLVSCLLGPAGVVLLAASAATSKSLRVLDLSNDWTEHDASCDNVVGSHGAIAVASAISTAPSLTKVALNGTRLGYKGGCALAVAIGHSRSLRCLHLRRCQSVARAAPALLAAYNASPSLADLDMEWCRLPAGLGVQLLDLRGRRQASAPETAATN</sequence>
<protein>
    <submittedName>
        <fullName evidence="1">Uncharacterized protein</fullName>
    </submittedName>
</protein>
<proteinExistence type="predicted"/>
<dbReference type="PANTHER" id="PTHR24113:SF15">
    <property type="entry name" value="NACHT DOMAIN-CONTAINING PROTEIN"/>
    <property type="match status" value="1"/>
</dbReference>
<dbReference type="GO" id="GO:0048471">
    <property type="term" value="C:perinuclear region of cytoplasm"/>
    <property type="evidence" value="ECO:0007669"/>
    <property type="project" value="TreeGrafter"/>
</dbReference>
<dbReference type="SUPFAM" id="SSF52047">
    <property type="entry name" value="RNI-like"/>
    <property type="match status" value="1"/>
</dbReference>
<dbReference type="GeneID" id="19949042"/>
<dbReference type="OMA" id="TEHDASC"/>
<dbReference type="GO" id="GO:0005829">
    <property type="term" value="C:cytosol"/>
    <property type="evidence" value="ECO:0007669"/>
    <property type="project" value="TreeGrafter"/>
</dbReference>
<accession>T0QH86</accession>
<dbReference type="GO" id="GO:0031267">
    <property type="term" value="F:small GTPase binding"/>
    <property type="evidence" value="ECO:0007669"/>
    <property type="project" value="TreeGrafter"/>
</dbReference>